<evidence type="ECO:0000256" key="8">
    <source>
        <dbReference type="ARBA" id="ARBA00022982"/>
    </source>
</evidence>
<evidence type="ECO:0000256" key="7">
    <source>
        <dbReference type="ARBA" id="ARBA00022792"/>
    </source>
</evidence>
<name>A0A058ZFT8_FONAL</name>
<dbReference type="Proteomes" id="UP000030693">
    <property type="component" value="Unassembled WGS sequence"/>
</dbReference>
<evidence type="ECO:0000256" key="9">
    <source>
        <dbReference type="ARBA" id="ARBA00022989"/>
    </source>
</evidence>
<dbReference type="GO" id="GO:0022900">
    <property type="term" value="P:electron transport chain"/>
    <property type="evidence" value="ECO:0007669"/>
    <property type="project" value="InterPro"/>
</dbReference>
<keyword evidence="10" id="KW-0496">Mitochondrion</keyword>
<keyword evidence="4" id="KW-0813">Transport</keyword>
<evidence type="ECO:0000256" key="3">
    <source>
        <dbReference type="ARBA" id="ARBA00005667"/>
    </source>
</evidence>
<reference evidence="14" key="1">
    <citation type="submission" date="2013-04" db="EMBL/GenBank/DDBJ databases">
        <title>The Genome Sequence of Fonticula alba ATCC 38817.</title>
        <authorList>
            <consortium name="The Broad Institute Genomics Platform"/>
            <person name="Russ C."/>
            <person name="Cuomo C."/>
            <person name="Burger G."/>
            <person name="Gray M.W."/>
            <person name="Holland P.W.H."/>
            <person name="King N."/>
            <person name="Lang F.B.F."/>
            <person name="Roger A.J."/>
            <person name="Ruiz-Trillo I."/>
            <person name="Brown M."/>
            <person name="Walker B."/>
            <person name="Young S."/>
            <person name="Zeng Q."/>
            <person name="Gargeya S."/>
            <person name="Fitzgerald M."/>
            <person name="Haas B."/>
            <person name="Abouelleil A."/>
            <person name="Allen A.W."/>
            <person name="Alvarado L."/>
            <person name="Arachchi H.M."/>
            <person name="Berlin A.M."/>
            <person name="Chapman S.B."/>
            <person name="Gainer-Dewar J."/>
            <person name="Goldberg J."/>
            <person name="Griggs A."/>
            <person name="Gujja S."/>
            <person name="Hansen M."/>
            <person name="Howarth C."/>
            <person name="Imamovic A."/>
            <person name="Ireland A."/>
            <person name="Larimer J."/>
            <person name="McCowan C."/>
            <person name="Murphy C."/>
            <person name="Pearson M."/>
            <person name="Poon T.W."/>
            <person name="Priest M."/>
            <person name="Roberts A."/>
            <person name="Saif S."/>
            <person name="Shea T."/>
            <person name="Sisk P."/>
            <person name="Sykes S."/>
            <person name="Wortman J."/>
            <person name="Nusbaum C."/>
            <person name="Birren B."/>
        </authorList>
    </citation>
    <scope>NUCLEOTIDE SEQUENCE [LARGE SCALE GENOMIC DNA]</scope>
    <source>
        <strain evidence="14">ATCC 38817</strain>
    </source>
</reference>
<evidence type="ECO:0000313" key="14">
    <source>
        <dbReference type="EMBL" id="KCV72337.1"/>
    </source>
</evidence>
<evidence type="ECO:0000256" key="11">
    <source>
        <dbReference type="ARBA" id="ARBA00023136"/>
    </source>
</evidence>
<keyword evidence="6 13" id="KW-0812">Transmembrane</keyword>
<dbReference type="Pfam" id="PF08122">
    <property type="entry name" value="NDUF_B12"/>
    <property type="match status" value="1"/>
</dbReference>
<keyword evidence="11 13" id="KW-0472">Membrane</keyword>
<evidence type="ECO:0000256" key="13">
    <source>
        <dbReference type="SAM" id="Phobius"/>
    </source>
</evidence>
<gene>
    <name evidence="14" type="ORF">H696_01731</name>
</gene>
<comment type="similarity">
    <text evidence="3">Belongs to the complex I NDUFB3 subunit family.</text>
</comment>
<keyword evidence="7" id="KW-0999">Mitochondrion inner membrane</keyword>
<dbReference type="RefSeq" id="XP_009493915.1">
    <property type="nucleotide sequence ID" value="XM_009495640.1"/>
</dbReference>
<sequence>MYTALHQTSPALPHITTMTDVSPNPASSCQLRSGASRASDPRARIHAWRRAYSPANNLRRSLPGLGLGFAIFASIVAYEEMGHLRK</sequence>
<evidence type="ECO:0000256" key="2">
    <source>
        <dbReference type="ARBA" id="ARBA00004298"/>
    </source>
</evidence>
<dbReference type="GeneID" id="20526456"/>
<evidence type="ECO:0000256" key="10">
    <source>
        <dbReference type="ARBA" id="ARBA00023128"/>
    </source>
</evidence>
<keyword evidence="5" id="KW-0679">Respiratory chain</keyword>
<feature type="region of interest" description="Disordered" evidence="12">
    <location>
        <begin position="1"/>
        <end position="38"/>
    </location>
</feature>
<evidence type="ECO:0000256" key="4">
    <source>
        <dbReference type="ARBA" id="ARBA00022448"/>
    </source>
</evidence>
<dbReference type="InterPro" id="IPR012576">
    <property type="entry name" value="NDUFB3"/>
</dbReference>
<protein>
    <submittedName>
        <fullName evidence="14">Uncharacterized protein</fullName>
    </submittedName>
</protein>
<keyword evidence="8" id="KW-0249">Electron transport</keyword>
<feature type="transmembrane region" description="Helical" evidence="13">
    <location>
        <begin position="61"/>
        <end position="78"/>
    </location>
</feature>
<dbReference type="EMBL" id="KB932202">
    <property type="protein sequence ID" value="KCV72337.1"/>
    <property type="molecule type" value="Genomic_DNA"/>
</dbReference>
<evidence type="ECO:0000256" key="6">
    <source>
        <dbReference type="ARBA" id="ARBA00022692"/>
    </source>
</evidence>
<feature type="compositionally biased region" description="Polar residues" evidence="12">
    <location>
        <begin position="1"/>
        <end position="33"/>
    </location>
</feature>
<evidence type="ECO:0000256" key="12">
    <source>
        <dbReference type="SAM" id="MobiDB-lite"/>
    </source>
</evidence>
<dbReference type="AlphaFoldDB" id="A0A058ZFT8"/>
<proteinExistence type="inferred from homology"/>
<evidence type="ECO:0000313" key="15">
    <source>
        <dbReference type="Proteomes" id="UP000030693"/>
    </source>
</evidence>
<keyword evidence="9 13" id="KW-1133">Transmembrane helix</keyword>
<evidence type="ECO:0000256" key="1">
    <source>
        <dbReference type="ARBA" id="ARBA00003195"/>
    </source>
</evidence>
<evidence type="ECO:0000256" key="5">
    <source>
        <dbReference type="ARBA" id="ARBA00022660"/>
    </source>
</evidence>
<accession>A0A058ZFT8</accession>
<comment type="subcellular location">
    <subcellularLocation>
        <location evidence="2">Mitochondrion inner membrane</location>
        <topology evidence="2">Single-pass membrane protein</topology>
        <orientation evidence="2">Matrix side</orientation>
    </subcellularLocation>
</comment>
<dbReference type="GO" id="GO:0005743">
    <property type="term" value="C:mitochondrial inner membrane"/>
    <property type="evidence" value="ECO:0007669"/>
    <property type="project" value="UniProtKB-SubCell"/>
</dbReference>
<keyword evidence="15" id="KW-1185">Reference proteome</keyword>
<organism evidence="14">
    <name type="scientific">Fonticula alba</name>
    <name type="common">Slime mold</name>
    <dbReference type="NCBI Taxonomy" id="691883"/>
    <lineage>
        <taxon>Eukaryota</taxon>
        <taxon>Rotosphaerida</taxon>
        <taxon>Fonticulaceae</taxon>
        <taxon>Fonticula</taxon>
    </lineage>
</organism>
<comment type="function">
    <text evidence="1">Accessory subunit of the mitochondrial membrane respiratory chain NADH dehydrogenase (Complex I), that is believed not to be involved in catalysis. Complex I functions in the transfer of electrons from NADH to the respiratory chain. The immediate electron acceptor for the enzyme is believed to be ubiquinone.</text>
</comment>